<accession>A0ACD1A778</accession>
<name>A0ACD1A778_9FIRM</name>
<keyword evidence="2" id="KW-1185">Reference proteome</keyword>
<evidence type="ECO:0000313" key="2">
    <source>
        <dbReference type="Proteomes" id="UP000594014"/>
    </source>
</evidence>
<sequence length="230" mass="25712">MPEKKLTAEQIAGMIDHSLLQPQLTLEEIEEGCRIAETYQTASVCVRGYDTAYCAKRLEGTGVKVASVVGFPHGNSSIEVKAFETKRYIKDGANEIDLVLPIGLLRSGYWDYAERELNEVLSECREHDVLLKVIFENSYLTRDEIIRCCEISTKVGVDFIKTSTGYAQVGATEEHIRLMRANTPAHIEIKAAGGIRTLDDFLLFYQAGATRQGTRSTVEIIEESIQRFGK</sequence>
<evidence type="ECO:0000313" key="1">
    <source>
        <dbReference type="EMBL" id="QOX62265.1"/>
    </source>
</evidence>
<keyword evidence="1" id="KW-0456">Lyase</keyword>
<gene>
    <name evidence="1" type="primary">deoC</name>
    <name evidence="1" type="ORF">FRZ06_02275</name>
</gene>
<reference evidence="1" key="1">
    <citation type="submission" date="2019-08" db="EMBL/GenBank/DDBJ databases">
        <title>Genome sequence of Clostridiales bacterium MT110.</title>
        <authorList>
            <person name="Cao J."/>
        </authorList>
    </citation>
    <scope>NUCLEOTIDE SEQUENCE</scope>
    <source>
        <strain evidence="1">MT110</strain>
    </source>
</reference>
<dbReference type="EMBL" id="CP042469">
    <property type="protein sequence ID" value="QOX62265.1"/>
    <property type="molecule type" value="Genomic_DNA"/>
</dbReference>
<dbReference type="EC" id="4.1.2.4" evidence="1"/>
<protein>
    <submittedName>
        <fullName evidence="1">Deoxyribose-phosphate aldolase</fullName>
        <ecNumber evidence="1">4.1.2.4</ecNumber>
    </submittedName>
</protein>
<organism evidence="1 2">
    <name type="scientific">Anoxybacterium hadale</name>
    <dbReference type="NCBI Taxonomy" id="3408580"/>
    <lineage>
        <taxon>Bacteria</taxon>
        <taxon>Bacillati</taxon>
        <taxon>Bacillota</taxon>
        <taxon>Clostridia</taxon>
        <taxon>Peptostreptococcales</taxon>
        <taxon>Anaerovoracaceae</taxon>
        <taxon>Anoxybacterium</taxon>
    </lineage>
</organism>
<proteinExistence type="predicted"/>
<dbReference type="Proteomes" id="UP000594014">
    <property type="component" value="Chromosome"/>
</dbReference>